<evidence type="ECO:0000256" key="2">
    <source>
        <dbReference type="SAM" id="MobiDB-lite"/>
    </source>
</evidence>
<evidence type="ECO:0000256" key="1">
    <source>
        <dbReference type="SAM" id="Coils"/>
    </source>
</evidence>
<evidence type="ECO:0000313" key="3">
    <source>
        <dbReference type="EMBL" id="SEN41480.1"/>
    </source>
</evidence>
<gene>
    <name evidence="3" type="ORF">SAMN05660976_07508</name>
</gene>
<name>A0A1H8GCI6_9ACTN</name>
<reference evidence="3 4" key="1">
    <citation type="submission" date="2016-10" db="EMBL/GenBank/DDBJ databases">
        <authorList>
            <person name="de Groot N.N."/>
        </authorList>
    </citation>
    <scope>NUCLEOTIDE SEQUENCE [LARGE SCALE GENOMIC DNA]</scope>
    <source>
        <strain evidence="3 4">DSM 43357</strain>
    </source>
</reference>
<feature type="region of interest" description="Disordered" evidence="2">
    <location>
        <begin position="189"/>
        <end position="212"/>
    </location>
</feature>
<dbReference type="Proteomes" id="UP000198953">
    <property type="component" value="Unassembled WGS sequence"/>
</dbReference>
<keyword evidence="1" id="KW-0175">Coiled coil</keyword>
<sequence>MVHTAAQQVCSKGNACLPCGKSVTDESHRPELERQLNDTEALIDRRQAQFTARFGEPMSEDNIWLAGAETTALRKILVAIDQVAVHEDGKRRAVRGAGAPDRPERVPADQAEGAKATEGSTAEPAPQPPAGRDGRPPPDRRAAGPGRPQEARRRRSAVTSAAVARTANVSTDFLYRHPELRPLIEKYRTRTTGRSTRQPAPDQNQAAGSTSAAVRALARKLEEMTRNHRTEITEMRKALEAARGENLDLRRKLATHTG</sequence>
<keyword evidence="4" id="KW-1185">Reference proteome</keyword>
<evidence type="ECO:0000313" key="4">
    <source>
        <dbReference type="Proteomes" id="UP000198953"/>
    </source>
</evidence>
<dbReference type="AlphaFoldDB" id="A0A1H8GCI6"/>
<dbReference type="EMBL" id="FOBF01000026">
    <property type="protein sequence ID" value="SEN41480.1"/>
    <property type="molecule type" value="Genomic_DNA"/>
</dbReference>
<accession>A0A1H8GCI6</accession>
<feature type="compositionally biased region" description="Polar residues" evidence="2">
    <location>
        <begin position="190"/>
        <end position="212"/>
    </location>
</feature>
<feature type="compositionally biased region" description="Basic and acidic residues" evidence="2">
    <location>
        <begin position="132"/>
        <end position="142"/>
    </location>
</feature>
<dbReference type="RefSeq" id="WP_091105199.1">
    <property type="nucleotide sequence ID" value="NZ_FOBF01000026.1"/>
</dbReference>
<proteinExistence type="predicted"/>
<dbReference type="OrthoDB" id="3522542at2"/>
<protein>
    <submittedName>
        <fullName evidence="3">Uncharacterized protein</fullName>
    </submittedName>
</protein>
<organism evidence="3 4">
    <name type="scientific">Nonomuraea pusilla</name>
    <dbReference type="NCBI Taxonomy" id="46177"/>
    <lineage>
        <taxon>Bacteria</taxon>
        <taxon>Bacillati</taxon>
        <taxon>Actinomycetota</taxon>
        <taxon>Actinomycetes</taxon>
        <taxon>Streptosporangiales</taxon>
        <taxon>Streptosporangiaceae</taxon>
        <taxon>Nonomuraea</taxon>
    </lineage>
</organism>
<feature type="coiled-coil region" evidence="1">
    <location>
        <begin position="218"/>
        <end position="252"/>
    </location>
</feature>
<feature type="region of interest" description="Disordered" evidence="2">
    <location>
        <begin position="88"/>
        <end position="163"/>
    </location>
</feature>